<sequence>MPKPPDTCSLDDNDDIVPDCVVVEEAEDDQAPMYADVQTSPMKPHLISQSDLNDWERKLNLSKNQSELLASRLRELNLLEKETEVSSFRKQQQDFLVSFPKMVM</sequence>
<evidence type="ECO:0000313" key="2">
    <source>
        <dbReference type="Proteomes" id="UP000499080"/>
    </source>
</evidence>
<accession>A0A4Y2RTL8</accession>
<evidence type="ECO:0000313" key="1">
    <source>
        <dbReference type="EMBL" id="GBN78619.1"/>
    </source>
</evidence>
<keyword evidence="2" id="KW-1185">Reference proteome</keyword>
<dbReference type="EMBL" id="BGPR01018246">
    <property type="protein sequence ID" value="GBN78619.1"/>
    <property type="molecule type" value="Genomic_DNA"/>
</dbReference>
<gene>
    <name evidence="1" type="ORF">AVEN_156557_1</name>
</gene>
<dbReference type="OrthoDB" id="8063408at2759"/>
<reference evidence="1 2" key="1">
    <citation type="journal article" date="2019" name="Sci. Rep.">
        <title>Orb-weaving spider Araneus ventricosus genome elucidates the spidroin gene catalogue.</title>
        <authorList>
            <person name="Kono N."/>
            <person name="Nakamura H."/>
            <person name="Ohtoshi R."/>
            <person name="Moran D.A.P."/>
            <person name="Shinohara A."/>
            <person name="Yoshida Y."/>
            <person name="Fujiwara M."/>
            <person name="Mori M."/>
            <person name="Tomita M."/>
            <person name="Arakawa K."/>
        </authorList>
    </citation>
    <scope>NUCLEOTIDE SEQUENCE [LARGE SCALE GENOMIC DNA]</scope>
</reference>
<name>A0A4Y2RTL8_ARAVE</name>
<comment type="caution">
    <text evidence="1">The sequence shown here is derived from an EMBL/GenBank/DDBJ whole genome shotgun (WGS) entry which is preliminary data.</text>
</comment>
<dbReference type="Proteomes" id="UP000499080">
    <property type="component" value="Unassembled WGS sequence"/>
</dbReference>
<organism evidence="1 2">
    <name type="scientific">Araneus ventricosus</name>
    <name type="common">Orbweaver spider</name>
    <name type="synonym">Epeira ventricosa</name>
    <dbReference type="NCBI Taxonomy" id="182803"/>
    <lineage>
        <taxon>Eukaryota</taxon>
        <taxon>Metazoa</taxon>
        <taxon>Ecdysozoa</taxon>
        <taxon>Arthropoda</taxon>
        <taxon>Chelicerata</taxon>
        <taxon>Arachnida</taxon>
        <taxon>Araneae</taxon>
        <taxon>Araneomorphae</taxon>
        <taxon>Entelegynae</taxon>
        <taxon>Araneoidea</taxon>
        <taxon>Araneidae</taxon>
        <taxon>Araneus</taxon>
    </lineage>
</organism>
<dbReference type="AlphaFoldDB" id="A0A4Y2RTL8"/>
<protein>
    <submittedName>
        <fullName evidence="1">Uncharacterized protein</fullName>
    </submittedName>
</protein>
<proteinExistence type="predicted"/>